<evidence type="ECO:0000313" key="4">
    <source>
        <dbReference type="Proteomes" id="UP000653493"/>
    </source>
</evidence>
<dbReference type="Gene3D" id="2.130.10.10">
    <property type="entry name" value="YVTN repeat-like/Quinoprotein amine dehydrogenase"/>
    <property type="match status" value="1"/>
</dbReference>
<dbReference type="Pfam" id="PF13449">
    <property type="entry name" value="Phytase-like"/>
    <property type="match status" value="1"/>
</dbReference>
<dbReference type="SUPFAM" id="SSF50974">
    <property type="entry name" value="Nitrous oxide reductase, N-terminal domain"/>
    <property type="match status" value="1"/>
</dbReference>
<dbReference type="InterPro" id="IPR011045">
    <property type="entry name" value="N2O_reductase_N"/>
</dbReference>
<protein>
    <submittedName>
        <fullName evidence="3">Uncharacterized protein</fullName>
    </submittedName>
</protein>
<name>A0A918GIS6_STRGD</name>
<evidence type="ECO:0000259" key="1">
    <source>
        <dbReference type="Pfam" id="PF00656"/>
    </source>
</evidence>
<comment type="caution">
    <text evidence="3">The sequence shown here is derived from an EMBL/GenBank/DDBJ whole genome shotgun (WGS) entry which is preliminary data.</text>
</comment>
<dbReference type="InterPro" id="IPR011600">
    <property type="entry name" value="Pept_C14_caspase"/>
</dbReference>
<dbReference type="AlphaFoldDB" id="A0A918GIS6"/>
<dbReference type="InterPro" id="IPR015943">
    <property type="entry name" value="WD40/YVTN_repeat-like_dom_sf"/>
</dbReference>
<dbReference type="GO" id="GO:0006508">
    <property type="term" value="P:proteolysis"/>
    <property type="evidence" value="ECO:0007669"/>
    <property type="project" value="InterPro"/>
</dbReference>
<keyword evidence="4" id="KW-1185">Reference proteome</keyword>
<dbReference type="InterPro" id="IPR029030">
    <property type="entry name" value="Caspase-like_dom_sf"/>
</dbReference>
<proteinExistence type="predicted"/>
<dbReference type="SUPFAM" id="SSF52129">
    <property type="entry name" value="Caspase-like"/>
    <property type="match status" value="1"/>
</dbReference>
<dbReference type="EMBL" id="BMSL01000006">
    <property type="protein sequence ID" value="GGS38741.1"/>
    <property type="molecule type" value="Genomic_DNA"/>
</dbReference>
<dbReference type="Pfam" id="PF00656">
    <property type="entry name" value="Peptidase_C14"/>
    <property type="match status" value="1"/>
</dbReference>
<dbReference type="NCBIfam" id="NF047832">
    <property type="entry name" value="caspase_w_EACC1"/>
    <property type="match status" value="1"/>
</dbReference>
<evidence type="ECO:0000259" key="2">
    <source>
        <dbReference type="Pfam" id="PF13449"/>
    </source>
</evidence>
<dbReference type="GO" id="GO:0004197">
    <property type="term" value="F:cysteine-type endopeptidase activity"/>
    <property type="evidence" value="ECO:0007669"/>
    <property type="project" value="InterPro"/>
</dbReference>
<feature type="domain" description="Phytase-like" evidence="2">
    <location>
        <begin position="356"/>
        <end position="655"/>
    </location>
</feature>
<feature type="domain" description="Peptidase C14 caspase" evidence="1">
    <location>
        <begin position="22"/>
        <end position="245"/>
    </location>
</feature>
<sequence>MTTPADPAPPAGPRSRIDPARSACVLIGVDDYTVLDSLRSVRHNLVDLRAALTDPEIWGIPEDRVLTVGNPASARELIAPVRRAAELAEDTLIVYYAGHGLIERREKQLLLTLPDAEDDKPETCVRAADVSAAIGDTGAAQRRVLILDCCFSGKVLSEMAGEDPGKQGGKLALRTLHDVSGSYVMTSAPRDRPSHAPDPTRCSVFTGALVDVLRQGVADGPDMLGLHHLFTEVKKRIAEIRPMMPQPQDEDRNGVGGLDFVRNVAVLPPLTPPADRAAEPPRGRARTLLWPLAAAAAGLAVGLGAPGAVDWWHTAHPAAATGECGGHLSTPDAPRAVLLDHSDALDKRNVDYENIVGLSSLALVAEGEDGVEALALADNSPGLLFPLRLGTPSDLDPVADTARTLRRPDGTTFPEKRPDAEGLVIEQGGRTVLVASEDGPAIRRFDTATGKQLGKDFAIPEELRYSPEGSAQVGRGIESLALSPDGRHLYAGWEAPLAKDGDKRGRPVIRVQRYTGEPAGTYTPDEQYAYLAGDGMNLVELVALDNTGDLLALEREHTSDLGTSIRVVQISLRDAPAVNDKDSLHSDSADNFADETPVLSLTACPSGGPGAVATPGSNPVNPLVDNVEGMAVGKAWTSGAYEGWRPLYLVSDDNGSGDQITRLYSLALRLEP</sequence>
<evidence type="ECO:0000313" key="3">
    <source>
        <dbReference type="EMBL" id="GGS38741.1"/>
    </source>
</evidence>
<gene>
    <name evidence="3" type="ORF">GCM10010238_30290</name>
</gene>
<dbReference type="Gene3D" id="3.40.50.1460">
    <property type="match status" value="1"/>
</dbReference>
<reference evidence="3" key="1">
    <citation type="journal article" date="2014" name="Int. J. Syst. Evol. Microbiol.">
        <title>Complete genome sequence of Corynebacterium casei LMG S-19264T (=DSM 44701T), isolated from a smear-ripened cheese.</title>
        <authorList>
            <consortium name="US DOE Joint Genome Institute (JGI-PGF)"/>
            <person name="Walter F."/>
            <person name="Albersmeier A."/>
            <person name="Kalinowski J."/>
            <person name="Ruckert C."/>
        </authorList>
    </citation>
    <scope>NUCLEOTIDE SEQUENCE</scope>
    <source>
        <strain evidence="3">JCM 4234</strain>
    </source>
</reference>
<reference evidence="3" key="2">
    <citation type="submission" date="2020-09" db="EMBL/GenBank/DDBJ databases">
        <authorList>
            <person name="Sun Q."/>
            <person name="Ohkuma M."/>
        </authorList>
    </citation>
    <scope>NUCLEOTIDE SEQUENCE</scope>
    <source>
        <strain evidence="3">JCM 4234</strain>
    </source>
</reference>
<dbReference type="InterPro" id="IPR027372">
    <property type="entry name" value="Phytase-like_dom"/>
</dbReference>
<organism evidence="3 4">
    <name type="scientific">Streptomyces griseoviridis</name>
    <dbReference type="NCBI Taxonomy" id="45398"/>
    <lineage>
        <taxon>Bacteria</taxon>
        <taxon>Bacillati</taxon>
        <taxon>Actinomycetota</taxon>
        <taxon>Actinomycetes</taxon>
        <taxon>Kitasatosporales</taxon>
        <taxon>Streptomycetaceae</taxon>
        <taxon>Streptomyces</taxon>
    </lineage>
</organism>
<accession>A0A918GIS6</accession>
<dbReference type="Proteomes" id="UP000653493">
    <property type="component" value="Unassembled WGS sequence"/>
</dbReference>